<feature type="non-terminal residue" evidence="2">
    <location>
        <position position="1"/>
    </location>
</feature>
<evidence type="ECO:0000313" key="2">
    <source>
        <dbReference type="EMBL" id="KAL3862603.1"/>
    </source>
</evidence>
<dbReference type="Proteomes" id="UP001634394">
    <property type="component" value="Unassembled WGS sequence"/>
</dbReference>
<evidence type="ECO:0000313" key="3">
    <source>
        <dbReference type="Proteomes" id="UP001634394"/>
    </source>
</evidence>
<evidence type="ECO:0000259" key="1">
    <source>
        <dbReference type="SMART" id="SM00513"/>
    </source>
</evidence>
<dbReference type="InterPro" id="IPR003034">
    <property type="entry name" value="SAP_dom"/>
</dbReference>
<feature type="domain" description="SAP" evidence="1">
    <location>
        <begin position="695"/>
        <end position="729"/>
    </location>
</feature>
<dbReference type="Pfam" id="PF02037">
    <property type="entry name" value="SAP"/>
    <property type="match status" value="1"/>
</dbReference>
<accession>A0ABD3VPZ2</accession>
<dbReference type="Gene3D" id="2.70.70.10">
    <property type="entry name" value="Glucose Permease (Domain IIA)"/>
    <property type="match status" value="1"/>
</dbReference>
<feature type="domain" description="SAP" evidence="1">
    <location>
        <begin position="451"/>
        <end position="485"/>
    </location>
</feature>
<organism evidence="2 3">
    <name type="scientific">Sinanodonta woodiana</name>
    <name type="common">Chinese pond mussel</name>
    <name type="synonym">Anodonta woodiana</name>
    <dbReference type="NCBI Taxonomy" id="1069815"/>
    <lineage>
        <taxon>Eukaryota</taxon>
        <taxon>Metazoa</taxon>
        <taxon>Spiralia</taxon>
        <taxon>Lophotrochozoa</taxon>
        <taxon>Mollusca</taxon>
        <taxon>Bivalvia</taxon>
        <taxon>Autobranchia</taxon>
        <taxon>Heteroconchia</taxon>
        <taxon>Palaeoheterodonta</taxon>
        <taxon>Unionida</taxon>
        <taxon>Unionoidea</taxon>
        <taxon>Unionidae</taxon>
        <taxon>Unioninae</taxon>
        <taxon>Sinanodonta</taxon>
    </lineage>
</organism>
<protein>
    <recommendedName>
        <fullName evidence="1">SAP domain-containing protein</fullName>
    </recommendedName>
</protein>
<proteinExistence type="predicted"/>
<name>A0ABD3VPZ2_SINWO</name>
<keyword evidence="3" id="KW-1185">Reference proteome</keyword>
<gene>
    <name evidence="2" type="ORF">ACJMK2_008560</name>
</gene>
<dbReference type="SMART" id="SM00513">
    <property type="entry name" value="SAP"/>
    <property type="match status" value="2"/>
</dbReference>
<comment type="caution">
    <text evidence="2">The sequence shown here is derived from an EMBL/GenBank/DDBJ whole genome shotgun (WGS) entry which is preliminary data.</text>
</comment>
<dbReference type="EMBL" id="JBJQND010000011">
    <property type="protein sequence ID" value="KAL3862603.1"/>
    <property type="molecule type" value="Genomic_DNA"/>
</dbReference>
<reference evidence="2 3" key="1">
    <citation type="submission" date="2024-11" db="EMBL/GenBank/DDBJ databases">
        <title>Chromosome-level genome assembly of the freshwater bivalve Anodonta woodiana.</title>
        <authorList>
            <person name="Chen X."/>
        </authorList>
    </citation>
    <scope>NUCLEOTIDE SEQUENCE [LARGE SCALE GENOMIC DNA]</scope>
    <source>
        <strain evidence="2">MN2024</strain>
        <tissue evidence="2">Gills</tissue>
    </source>
</reference>
<dbReference type="InterPro" id="IPR011055">
    <property type="entry name" value="Dup_hybrid_motif"/>
</dbReference>
<sequence length="4604" mass="515214">IYLSVKQLLDAKNKTMEACFFLKDEKPYWWDVSAQWEEVSELAVQALSSLATGGPKWFIDTYQDGEDPVKKFTKGKSSMVDLKKQVVQDLKDIVDELLEPFNSLRGMADPFIKQFQKIFKIVKDIKDAYNAIKEGYRQARSMIEQIFGPKAHKLFPRTTRLDSGRCQGSGFYPASLKSGDPEYADEGVDLVIDEGYNVVAPFGGSIMLPETGTNQVLIVVSGGSLEGSTLVITNVQPNSTIRKQSHPLYIESQVAAGQVIGIATKSPCSQNHIHFAIRVSGGTMDPTRFLEPRPIVLPEWIQKCDDYRLVWKFKTIAEGFIVGLGGTKAQDTSPDMGNDPPPKLDSIDALADPSLGLEQLKKTNKLYSKVKSVGSKLGRRKRGVQQQIIGGISTLVDSIAAFLSKFSIKRLKLGQIIEFLDNMGMVESKAKMAQVMLTVKDIIDDKPCIGVSQMSDEQLRMELQNQGIEPVGTRAQLIGNLTALDNACPLLSLRMPEGLRCKFDEMCLGVECCFSVKIAMFHKSIKSFMRFDPCQFQLVMGIDKWTHTIRFENPLNGLEGFKDEVKTGIQLNILGGIEIILKYSITKKTLQDGGESVLTFGVGVCDIGDTSNCIIDIKILDEAILPLPICYPNGTYAWPKVNWSEMLSKDNMMNKLKETGKKLAVEVASVAASTLLSELGLPEELLAGTPPCPRPENMTMQVLKSILEDRGLLTTGTRAELEAALRTDDLDCKLLNRTYTMPAIRDPKLLKNLYYFISPNCMRFDVCVDFTIPQLGYTKAFGAYLKLDACQFYLTASFERWNITRLLISYKWGQEEVLELTKNIIIKFSIGKNDDKKVFVVTASLKLCLGQSSCIWDGIIVDKMEVPIPLCNENFTLPAISFEGLKNAVGGSLTEEAFDLLLEALGIKKYFSTGQCVLAAPPKGCPWNLTSFLTKLPKSLQKVVYCQMPDNCFGLQCCLNFSIPVPFSSLVVKRYIPFWFKLDPCDFRIDMAFGPHRFNERFITLDWGEEHILSLVDGAIQIKYTINKMANNLGFIVDLKLLICIPDGDKPPLCIPNQDGLPLLQGEEIPACNARAYESFKNFSLAHWVSETVTNKTDQLTSQLTSAATQLLLDQLGITKYLLKPQCDHTRYPYSPSVNGWNNECPVSFIDLPPIPANLPVNCYISNSCTSLDCCIFIEQLGLSFHVAYNIDMCSYKMSGSIEKINFEIPLLLYNDWGKKERFTILDFLTFEFSIRKLDAEKMFLIDLDILACFEGNGNCIIQLSVMKGTEVPQLICDLSASLSVYKNFSMTSWMKNHALDTMTDTAVKFLLAQLGIDTYILNPPCSAKDLTYQGAVNGWKNACFYKKLTLPTLPSGVVCSVSETCTAIDCCVTVNALRMSMHTYLNLDFCNFEISYGIEKLTGLQKIFSYNWGQKQTLYLDSGNMIYFSYSIGKLDDSKMFVVNLDFNVCLEKGQPCQVSLPFMKDALIPQPLCNTNLSFVPGAFSLTSYMDKMGWGDSLSSAAAKQLLDMLGLTDNILLNPQCDRNKAPYSTVEPYWTNECSFVNTSNLPKLDHRMSCYIPKHCTAINCCLRVEKLAKSFLSKIDLNPCNNTFDIAIENFKKSFVLLDYASLAVSNSFWLFGIFRADYKIEDLDRFLLISLNLSLCFETDFCEISVPVMKNTKLPKSPCEWGNVLKLPDTSSIINQLITDAKGQFNNYVVESTWERLGISKYLLLEECKVSQPGQWVNMCNRTLPTPLPTLPSNITCTLGDSCTSVQCCVDIYFKGQHLRSFMFSIALDACNYFLDISIENLLHNYQLLNFEFEKSHDFSLNGIANIVYSIADLKVDKLFVLNMNLTVCFEKQSCVFILNALKNLQLPKPLCSDKFPGLNLNKILQAVGDSVTDQLADYTVDLIFNKLGVSQYIQSSSCDRAGRPYQPSDDKRWNSTCPVPMNLPALPDNVACHMPDICTAFDCCVYFPYLGRSFHIMVKLDACNYLFTLQLENWKKDILLLEYEFGTPGNVSLHDVFLFSYKVTDLPSQRKFVVSLDVSIKVCDDTDKCGLSLKLLQDVKVPKPFCDWSASNILQNFSYSNFVSSVGGQLTDLAVSQLLEKLGLKPYLVPLDQQCKISAEPFNSPANGWNNHCDLSLILPSLTGRIANYLPANCSGIESCIEVSQLRRSIHFYFYFNYCDYILRIGIEKYDFTLKLLDYTWGTAQEFSLNSAIKVRYSLELLSSQNKLQVDLEVKICFDKDYCPYVFTLLSKTKFSLSVCDFAMPYLNPDFNLKNWLAQSGASLMDGLQDSAVDYLLEKLGIAAYFRDTPCNRQQYPYLTSGSSGWNKECPLDLVLPSLPSVLSCHIPDFCTGVDCCVDVPGIRHPISAHFILDGCKLYLNIGIERKEVNISLDNFSWGQKGKFYLFDAIRIDYSVLNREVEKEFVVNLTLSVCLDPSSSECIVVVPVLVDAVLPKPLCNWKADFSIPNFSVEKWIQENVGGAVSQLASNVAAKFFKETGLSGYLLEEPCSFQSSLYSPTTNGNWKIDCVKPLSVNNVILPDNMRCHIPSVCTGIDACVYIPLLNRYFSINLLLDSCEYVFHLSIEQLQYTVPLFDFEWGVKKELWLYGIIRVDFVLRDLPDDGMFEFEYLTLSICLESDKTRPCVFQTTPFRGVKLPKPFCPRGTGWLIPDFSLTNYLKGVTWDSSAMAGMLLNTLGLSRYLQNPPCNRATRPPGWTNECRRISSNFSTIPDYASCLLKDSCTAVDCCVDVGFIRRSINFFVEIDPCHFKLSLGIEKLKLEKTMFDFDWGVEQQYSLQGVVQIDFVVHDLKARNMLLLNLSISVNFDPSGNCLLSSFGKCDYTFPVFVNQELPKPTCSWGMDFKIPDFSLTNWMASRNLTGTLSSTAIQLLLEQLGIKEYLLDKQCQHTISPWSGASARGWSTECPGAIAVKDLDPAVMRCHIPNDCTSFSCCVRVSDLNQYFQTSLHLDTNTFQLTVSVEKFRLEFSLLDIEWDKEQHLYLFGLIRIDYTLKDLVNERAILLTYSVSICLSGICEKIPVVSNAKFPKPALNWELPPLDPNFNVSNWLRTYSRSLKDGLVDWQKNLLLEKLGVASYFSNTSCDRTAAPYSPSNDRGWNIECPKQLTVPKLPSGLKCHVSKSCDAFECCMYLPTVDRTARFYLQLDNSDCNFKIIGGIEKLRFERFLLDYRFGMKDRISMNNFINIDFQIDDLSAKGMFLINLDISVCLDRATCLLDTSVFQNLLVPKTVCSGNTGFLNTAFNFSQWLSQQSQSLTSLMVDNLLETLGVTQFLQDPPGCTHIQGTPWINGCDSLPASLPSIPNGMTCTMSTSCTRIDCCMEVAEITRTFNLYLDIDYCNYRLTVGLEKLHFDVLLNDLEWGVEKTISIYGILRVSFMLEDLAGKDNLLLTFKAGVCLDAGSCSVKTVVENFILPKPGCNWNLGFLNSGFNYNNWLTEHGLSVGSELKEYARLQLLNTLGVSDFLLNAACDNLDLQYFPQQYGWKTKVCLFRKGWSTTLPAPPPYPCFPQSICSGKDASQHYQHLHQILAFHSLFVLEGLAHNTNNTSIRSLVSTVCLFRKGWPTTLPAPPPYPCFPQSVCLGKAGPQHYQHLHHILAFHSLFVQEGLVHNTTNTSIISFFPQSVCSGRAGPQHYQHLHHILAFHSLFVQEGLAHNTTSTSTISLLSTVCLFRKGWSTTLPAPPSYPCFPQSVCSGRAGPQHYQHLHHILAFHSLFVQEGLAHNTTSTSTISLLSTVCSGRAGPQHYQQRHHILAFHSLFVQEGMAHNTTNTSIISLLSIVCLFRKGWPTTLPAPPPYPCFPQSVQEGLAHNTTSTSTISLLSTVCSGRAGPQHYQHLHHILAFHSLFVQEGLAHNTTSTSIISLLSTVCLFRKGWPTTLPAPPPYPCFPQSVCSGRAGPQHYQHLHHILAFHSLFRKGWPTTLPATPSYPCFPQSVCSGRAGPQHYQHLHHILAFHSLFVQEGLAHNTTSTSTISLLSTVCSGRAGPQHYQHLHHILAFHSLFRKGWPTTLPAPPSYPCFPQSVCSGRAGPQHYQHLHHILAFHSLFVQEGLAHNTTSTSTISLLSTVCLFRKGWPTTLPAPPSYPCFPQSVCSGRAGPQHYQHLHHILAFYSLFVQEGLAHNTTSNAIISLISTVCLFRKGQPTTLPTPPSYPCFPQSVCSGRTGPQHYQHLHHILAFHSMFVHEGLAHNTTSTAIKSLLSTVCLFRKGWPTTLPTPPPYPCFPQSVQEGLAHNTTNTSIISLLSTVCLFRQDWPTALPAPPPYPCFPQSVCSGRAGPQHYQHCHHILAFHSLFVQEGLAHNTTNTSIISLLSTVCLFRKGWPTTLPAPPPYPCFPQSVCSGRTGPQHYQHLNHILAFHSLFVQEGLAHNTTSTSIISLLSTVCSGRAGPQHYQHLHHILAFHSLFVQEGLAHNTTSTSTISLLSTVCSGRAGPQHYQHLNHILAFHSLFVQEGLAHNTTSTSTISLLSTVCLFRKDWPTTLPAPQSYPCFPQSVCSGRAGPQHYQHLHHILAFHSLFVQEGLAYNTTNTSIISLLSIVCLFRKGWPTTLPAPPPYPCFPQSVCSGRAGPQHYQHRHQILDFHSLFVQEG</sequence>